<comment type="caution">
    <text evidence="1">The sequence shown here is derived from an EMBL/GenBank/DDBJ whole genome shotgun (WGS) entry which is preliminary data.</text>
</comment>
<protein>
    <submittedName>
        <fullName evidence="1">Uncharacterized protein</fullName>
    </submittedName>
</protein>
<reference evidence="1 2" key="1">
    <citation type="submission" date="2024-01" db="EMBL/GenBank/DDBJ databases">
        <title>Unpublished Manusciprt.</title>
        <authorList>
            <person name="Duman M."/>
            <person name="Valdes E.G."/>
            <person name="Ajmi N."/>
            <person name="Altun S."/>
            <person name="Saticioglu I.B."/>
        </authorList>
    </citation>
    <scope>NUCLEOTIDE SEQUENCE [LARGE SCALE GENOMIC DNA]</scope>
    <source>
        <strain evidence="1 2">148P</strain>
    </source>
</reference>
<dbReference type="EMBL" id="JAZDQJ010000022">
    <property type="protein sequence ID" value="MEE1935185.1"/>
    <property type="molecule type" value="Genomic_DNA"/>
</dbReference>
<sequence length="314" mass="35435">MHVSALNLFLMECAAQSLKNDDELGGGLASSLQKRHKIRNTDLDQLFKVANPMGSLLFSRIYVIFNLLHYAGAAYRNVADLVESAPNAMGNVQVKPHWDPTNNYSFDKIYDWEPMNLFPGWSLTNTRNNNHVFDPHVVFWENGVMSNDLHGVLHNQNGNPTEGMQMASHLHQNDYAVTQHRLGGNGLPNRTRRYSAYSSHFHRNEDKELGTLAKLQSGKTQSVNHQRAIEKFTSLLARFRESTQAGNLHYTRLLGSLTQQGFNAGHPVVAELTTAQTNWNAHRNLNIQTLEGYLNEIKGWANPGAFTMHFPTNK</sequence>
<keyword evidence="2" id="KW-1185">Reference proteome</keyword>
<evidence type="ECO:0000313" key="2">
    <source>
        <dbReference type="Proteomes" id="UP001335100"/>
    </source>
</evidence>
<organism evidence="1 2">
    <name type="scientific">Pseudomonas ulcerans</name>
    <dbReference type="NCBI Taxonomy" id="3115852"/>
    <lineage>
        <taxon>Bacteria</taxon>
        <taxon>Pseudomonadati</taxon>
        <taxon>Pseudomonadota</taxon>
        <taxon>Gammaproteobacteria</taxon>
        <taxon>Pseudomonadales</taxon>
        <taxon>Pseudomonadaceae</taxon>
        <taxon>Pseudomonas</taxon>
    </lineage>
</organism>
<proteinExistence type="predicted"/>
<gene>
    <name evidence="1" type="ORF">V0R50_18300</name>
</gene>
<dbReference type="Proteomes" id="UP001335100">
    <property type="component" value="Unassembled WGS sequence"/>
</dbReference>
<evidence type="ECO:0000313" key="1">
    <source>
        <dbReference type="EMBL" id="MEE1935185.1"/>
    </source>
</evidence>
<accession>A0ABU7HUG3</accession>
<name>A0ABU7HUG3_9PSED</name>
<dbReference type="RefSeq" id="WP_330075938.1">
    <property type="nucleotide sequence ID" value="NZ_JAZDQJ010000022.1"/>
</dbReference>